<dbReference type="InterPro" id="IPR008271">
    <property type="entry name" value="Ser/Thr_kinase_AS"/>
</dbReference>
<dbReference type="Gene3D" id="1.25.10.10">
    <property type="entry name" value="Leucine-rich Repeat Variant"/>
    <property type="match status" value="1"/>
</dbReference>
<evidence type="ECO:0000256" key="2">
    <source>
        <dbReference type="ARBA" id="ARBA00022840"/>
    </source>
</evidence>
<dbReference type="InterPro" id="IPR017441">
    <property type="entry name" value="Protein_kinase_ATP_BS"/>
</dbReference>
<evidence type="ECO:0000256" key="1">
    <source>
        <dbReference type="ARBA" id="ARBA00022741"/>
    </source>
</evidence>
<keyword evidence="6" id="KW-1185">Reference proteome</keyword>
<feature type="domain" description="Protein kinase" evidence="4">
    <location>
        <begin position="222"/>
        <end position="482"/>
    </location>
</feature>
<feature type="binding site" evidence="3">
    <location>
        <position position="251"/>
    </location>
    <ligand>
        <name>ATP</name>
        <dbReference type="ChEBI" id="CHEBI:30616"/>
    </ligand>
</feature>
<dbReference type="InterPro" id="IPR011009">
    <property type="entry name" value="Kinase-like_dom_sf"/>
</dbReference>
<dbReference type="Pfam" id="PF00069">
    <property type="entry name" value="Pkinase"/>
    <property type="match status" value="1"/>
</dbReference>
<dbReference type="InterPro" id="IPR050167">
    <property type="entry name" value="Ser_Thr_protein_kinase"/>
</dbReference>
<reference evidence="5" key="1">
    <citation type="submission" date="2016-10" db="EMBL/GenBank/DDBJ databases">
        <authorList>
            <person name="Benchimol M."/>
            <person name="Almeida L.G."/>
            <person name="Vasconcelos A.T."/>
            <person name="Perreira-Neves A."/>
            <person name="Rosa I.A."/>
            <person name="Tasca T."/>
            <person name="Bogo M.R."/>
            <person name="de Souza W."/>
        </authorList>
    </citation>
    <scope>NUCLEOTIDE SEQUENCE [LARGE SCALE GENOMIC DNA]</scope>
    <source>
        <strain evidence="5">K</strain>
    </source>
</reference>
<dbReference type="AlphaFoldDB" id="A0A1J4JSM8"/>
<dbReference type="SUPFAM" id="SSF48371">
    <property type="entry name" value="ARM repeat"/>
    <property type="match status" value="1"/>
</dbReference>
<dbReference type="VEuPathDB" id="TrichDB:TRFO_30939"/>
<dbReference type="SUPFAM" id="SSF56112">
    <property type="entry name" value="Protein kinase-like (PK-like)"/>
    <property type="match status" value="1"/>
</dbReference>
<dbReference type="GO" id="GO:0005524">
    <property type="term" value="F:ATP binding"/>
    <property type="evidence" value="ECO:0007669"/>
    <property type="project" value="UniProtKB-UniRule"/>
</dbReference>
<sequence length="1070" mass="120699">MTELTPQTIVSNLISRGNDLITLARQAYIFRASVAYLAQHIHSFLIALKPLAQNIRTDNQIQALRQVQELFESYGNVLPHLSESKWIQPALNWPATYVHEYIAGFRKSLIKLAPILELDPDSVIKYDEQQDKVNKLTDLTLLKDSVNNLMTQINTSDAVGVQQQIETKLREIIKQLPSEHGKKRGSANNRQPSCDSIPFQIQKRVEQLLSQFKAINIENEDLKLSGQIGAGGFGTVFKATRLTTAEIVAVKELRSDRLTVGSWASLYAEVETMASVRHQFVLELVGAHITEPYRIITRFCPGKSLFDRLHRCNKQTPPLSTTRLTVIAYEVAVGMEHLHSMNIVHRDLKTLNILLDEEGDGCVADFGLSGMMKDNQELCGGVGTPHYTAPEVLSHTRYGPKVDSFSYGVVLWEMLMRKVPYGDMSHMAIYEHVVTRGWRLGMPNDTPEGLKKMITRCWSKNPNDRPDFTEIVNLFESGEVYFPNCDKIDFQKIKATKRCPPLDLEYALPVLRNPENEHFASVSYFIVSKIDDKIREKLRDEKIIDGLTSATHNIDTVLLLASVLLDESEFPPFLKNGGLKMFKECVSERRGNMISAAVRFGLKVPTSLLPKLKQFLEELISFMSANSCLTNHHIIQFLTRYSDEDKIPFKKEIAAALLDIAEKIDDQETFDAIVDLLPMCKDVYNVEQMRSFYPLISGSFIVPNNFIKALINVDDAERRPELIFAILKATASSDVTSEFIEFLNKCGDDVLDRVWRFPDIFKTMHDLIQKGDVVAPLFLLFCIAPIHDAALSLADSQLLASLIQMKGYQTQRLQIFTVLCKFEDFCTKLKDIDGVLHLLVSSLGEKQHVNFAVRLIGALSSHSMGCQILNDNGVLELFTQLFLSSSCGDTATTQTILRNVAKNGCDIPQVSLIVSCLMQDMMYDNSKKCEILDTLVALVETVPGSVQEHDLQRIVMQQLSTDKPLLILLSLKLFSACEVGVLRNIYTQLLTSVHNLLNRPQMLYPEIIEAALDVICKLSRQYDLTDFLNKTEMVRFVQEVITLLPSNDTRAVSFESISQSLMQKITEINA</sequence>
<dbReference type="PANTHER" id="PTHR23257">
    <property type="entry name" value="SERINE-THREONINE PROTEIN KINASE"/>
    <property type="match status" value="1"/>
</dbReference>
<dbReference type="GeneID" id="94842336"/>
<organism evidence="5 6">
    <name type="scientific">Tritrichomonas foetus</name>
    <dbReference type="NCBI Taxonomy" id="1144522"/>
    <lineage>
        <taxon>Eukaryota</taxon>
        <taxon>Metamonada</taxon>
        <taxon>Parabasalia</taxon>
        <taxon>Tritrichomonadida</taxon>
        <taxon>Tritrichomonadidae</taxon>
        <taxon>Tritrichomonas</taxon>
    </lineage>
</organism>
<evidence type="ECO:0000313" key="6">
    <source>
        <dbReference type="Proteomes" id="UP000179807"/>
    </source>
</evidence>
<proteinExistence type="predicted"/>
<protein>
    <submittedName>
        <fullName evidence="5">TKL family protein kinase</fullName>
    </submittedName>
</protein>
<dbReference type="InterPro" id="IPR011989">
    <property type="entry name" value="ARM-like"/>
</dbReference>
<keyword evidence="5" id="KW-0808">Transferase</keyword>
<dbReference type="PANTHER" id="PTHR23257:SF958">
    <property type="entry name" value="SERINE_THREONINE-PROTEIN KINASE WNK4"/>
    <property type="match status" value="1"/>
</dbReference>
<dbReference type="PROSITE" id="PS50011">
    <property type="entry name" value="PROTEIN_KINASE_DOM"/>
    <property type="match status" value="1"/>
</dbReference>
<evidence type="ECO:0000259" key="4">
    <source>
        <dbReference type="PROSITE" id="PS50011"/>
    </source>
</evidence>
<evidence type="ECO:0000256" key="3">
    <source>
        <dbReference type="PROSITE-ProRule" id="PRU10141"/>
    </source>
</evidence>
<dbReference type="Proteomes" id="UP000179807">
    <property type="component" value="Unassembled WGS sequence"/>
</dbReference>
<dbReference type="PROSITE" id="PS00107">
    <property type="entry name" value="PROTEIN_KINASE_ATP"/>
    <property type="match status" value="1"/>
</dbReference>
<dbReference type="CDD" id="cd13999">
    <property type="entry name" value="STKc_MAP3K-like"/>
    <property type="match status" value="1"/>
</dbReference>
<dbReference type="GO" id="GO:0004672">
    <property type="term" value="F:protein kinase activity"/>
    <property type="evidence" value="ECO:0007669"/>
    <property type="project" value="InterPro"/>
</dbReference>
<comment type="caution">
    <text evidence="5">The sequence shown here is derived from an EMBL/GenBank/DDBJ whole genome shotgun (WGS) entry which is preliminary data.</text>
</comment>
<gene>
    <name evidence="5" type="ORF">TRFO_30939</name>
</gene>
<dbReference type="PROSITE" id="PS00108">
    <property type="entry name" value="PROTEIN_KINASE_ST"/>
    <property type="match status" value="1"/>
</dbReference>
<evidence type="ECO:0000313" key="5">
    <source>
        <dbReference type="EMBL" id="OHT02059.1"/>
    </source>
</evidence>
<dbReference type="EMBL" id="MLAK01000883">
    <property type="protein sequence ID" value="OHT02059.1"/>
    <property type="molecule type" value="Genomic_DNA"/>
</dbReference>
<keyword evidence="2 3" id="KW-0067">ATP-binding</keyword>
<accession>A0A1J4JSM8</accession>
<dbReference type="Gene3D" id="1.10.510.10">
    <property type="entry name" value="Transferase(Phosphotransferase) domain 1"/>
    <property type="match status" value="1"/>
</dbReference>
<dbReference type="GO" id="GO:0007165">
    <property type="term" value="P:signal transduction"/>
    <property type="evidence" value="ECO:0007669"/>
    <property type="project" value="TreeGrafter"/>
</dbReference>
<dbReference type="Gene3D" id="3.30.200.20">
    <property type="entry name" value="Phosphorylase Kinase, domain 1"/>
    <property type="match status" value="1"/>
</dbReference>
<dbReference type="GO" id="GO:0005737">
    <property type="term" value="C:cytoplasm"/>
    <property type="evidence" value="ECO:0007669"/>
    <property type="project" value="TreeGrafter"/>
</dbReference>
<keyword evidence="1 3" id="KW-0547">Nucleotide-binding</keyword>
<keyword evidence="5" id="KW-0418">Kinase</keyword>
<dbReference type="SMART" id="SM00220">
    <property type="entry name" value="S_TKc"/>
    <property type="match status" value="1"/>
</dbReference>
<dbReference type="OrthoDB" id="10258615at2759"/>
<dbReference type="InterPro" id="IPR016024">
    <property type="entry name" value="ARM-type_fold"/>
</dbReference>
<dbReference type="RefSeq" id="XP_068355195.1">
    <property type="nucleotide sequence ID" value="XM_068507632.1"/>
</dbReference>
<name>A0A1J4JSM8_9EUKA</name>
<dbReference type="InterPro" id="IPR000719">
    <property type="entry name" value="Prot_kinase_dom"/>
</dbReference>